<gene>
    <name evidence="2" type="ORF">DFI_19090</name>
</gene>
<name>A0A221T3J4_9DEIO</name>
<accession>A0A221T3J4</accession>
<sequence length="118" mass="13363">MTTERLVEFRAYRLKPGTVQAFEQVFVEESLPLHQRWGMDVVAYGSPPDTIDQFFLIRAYADHDHREASQAAFYASADWVLGPREAIVRLIDSDTCTLACLPEPLIDALRNPSHPEAC</sequence>
<dbReference type="RefSeq" id="WP_027462748.1">
    <property type="nucleotide sequence ID" value="NZ_CP021084.1"/>
</dbReference>
<organism evidence="2 3">
    <name type="scientific">Deinococcus ficus</name>
    <dbReference type="NCBI Taxonomy" id="317577"/>
    <lineage>
        <taxon>Bacteria</taxon>
        <taxon>Thermotogati</taxon>
        <taxon>Deinococcota</taxon>
        <taxon>Deinococci</taxon>
        <taxon>Deinococcales</taxon>
        <taxon>Deinococcaceae</taxon>
        <taxon>Deinococcus</taxon>
    </lineage>
</organism>
<protein>
    <submittedName>
        <fullName evidence="2">NIPSNAP family protein</fullName>
    </submittedName>
</protein>
<evidence type="ECO:0000313" key="2">
    <source>
        <dbReference type="EMBL" id="ASN83479.1"/>
    </source>
</evidence>
<dbReference type="SUPFAM" id="SSF54909">
    <property type="entry name" value="Dimeric alpha+beta barrel"/>
    <property type="match status" value="1"/>
</dbReference>
<dbReference type="InterPro" id="IPR011008">
    <property type="entry name" value="Dimeric_a/b-barrel"/>
</dbReference>
<keyword evidence="2" id="KW-0614">Plasmid</keyword>
<dbReference type="EMBL" id="CP021084">
    <property type="protein sequence ID" value="ASN83479.1"/>
    <property type="molecule type" value="Genomic_DNA"/>
</dbReference>
<keyword evidence="3" id="KW-1185">Reference proteome</keyword>
<evidence type="ECO:0000259" key="1">
    <source>
        <dbReference type="Pfam" id="PF07978"/>
    </source>
</evidence>
<evidence type="ECO:0000313" key="3">
    <source>
        <dbReference type="Proteomes" id="UP000259030"/>
    </source>
</evidence>
<dbReference type="AlphaFoldDB" id="A0A221T3J4"/>
<dbReference type="Proteomes" id="UP000259030">
    <property type="component" value="Plasmid pDFI3"/>
</dbReference>
<dbReference type="Gene3D" id="3.30.70.100">
    <property type="match status" value="1"/>
</dbReference>
<dbReference type="KEGG" id="dfc:DFI_19090"/>
<geneLocation type="plasmid" evidence="3">
    <name>pdfi3</name>
</geneLocation>
<dbReference type="InterPro" id="IPR012577">
    <property type="entry name" value="NIPSNAP"/>
</dbReference>
<feature type="domain" description="NIPSNAP" evidence="1">
    <location>
        <begin position="7"/>
        <end position="92"/>
    </location>
</feature>
<proteinExistence type="predicted"/>
<dbReference type="Pfam" id="PF07978">
    <property type="entry name" value="NIPSNAP"/>
    <property type="match status" value="1"/>
</dbReference>
<reference evidence="2 3" key="1">
    <citation type="submission" date="2017-05" db="EMBL/GenBank/DDBJ databases">
        <title>The complete genome sequence of Deinococcus ficus isolated from the rhizosphere of the Ficus religiosa L. in Taiwan.</title>
        <authorList>
            <person name="Wu K.-M."/>
            <person name="Liao T.-L."/>
            <person name="Liu Y.-M."/>
            <person name="Young C.-C."/>
            <person name="Tsai S.-F."/>
        </authorList>
    </citation>
    <scope>NUCLEOTIDE SEQUENCE [LARGE SCALE GENOMIC DNA]</scope>
    <source>
        <strain evidence="2 3">CC-FR2-10</strain>
        <plasmid evidence="3">pdfi3</plasmid>
    </source>
</reference>